<dbReference type="Proteomes" id="UP000631114">
    <property type="component" value="Unassembled WGS sequence"/>
</dbReference>
<dbReference type="OrthoDB" id="551907at2759"/>
<organism evidence="4 5">
    <name type="scientific">Coptis chinensis</name>
    <dbReference type="NCBI Taxonomy" id="261450"/>
    <lineage>
        <taxon>Eukaryota</taxon>
        <taxon>Viridiplantae</taxon>
        <taxon>Streptophyta</taxon>
        <taxon>Embryophyta</taxon>
        <taxon>Tracheophyta</taxon>
        <taxon>Spermatophyta</taxon>
        <taxon>Magnoliopsida</taxon>
        <taxon>Ranunculales</taxon>
        <taxon>Ranunculaceae</taxon>
        <taxon>Coptidoideae</taxon>
        <taxon>Coptis</taxon>
    </lineage>
</organism>
<dbReference type="GO" id="GO:0003700">
    <property type="term" value="F:DNA-binding transcription factor activity"/>
    <property type="evidence" value="ECO:0007669"/>
    <property type="project" value="InterPro"/>
</dbReference>
<dbReference type="Gene3D" id="3.90.180.10">
    <property type="entry name" value="Medium-chain alcohol dehydrogenases, catalytic domain"/>
    <property type="match status" value="1"/>
</dbReference>
<keyword evidence="1" id="KW-0805">Transcription regulation</keyword>
<reference evidence="4 5" key="1">
    <citation type="submission" date="2020-10" db="EMBL/GenBank/DDBJ databases">
        <title>The Coptis chinensis genome and diversification of protoberbering-type alkaloids.</title>
        <authorList>
            <person name="Wang B."/>
            <person name="Shu S."/>
            <person name="Song C."/>
            <person name="Liu Y."/>
        </authorList>
    </citation>
    <scope>NUCLEOTIDE SEQUENCE [LARGE SCALE GENOMIC DNA]</scope>
    <source>
        <strain evidence="4">HL-2020</strain>
        <tissue evidence="4">Leaf</tissue>
    </source>
</reference>
<dbReference type="GO" id="GO:0003677">
    <property type="term" value="F:DNA binding"/>
    <property type="evidence" value="ECO:0007669"/>
    <property type="project" value="InterPro"/>
</dbReference>
<dbReference type="SUPFAM" id="SSF51735">
    <property type="entry name" value="NAD(P)-binding Rossmann-fold domains"/>
    <property type="match status" value="1"/>
</dbReference>
<comment type="caution">
    <text evidence="4">The sequence shown here is derived from an EMBL/GenBank/DDBJ whole genome shotgun (WGS) entry which is preliminary data.</text>
</comment>
<keyword evidence="3" id="KW-0539">Nucleus</keyword>
<dbReference type="Gene3D" id="1.10.10.60">
    <property type="entry name" value="Homeodomain-like"/>
    <property type="match status" value="1"/>
</dbReference>
<evidence type="ECO:0000256" key="2">
    <source>
        <dbReference type="ARBA" id="ARBA00023163"/>
    </source>
</evidence>
<dbReference type="SUPFAM" id="SSF46689">
    <property type="entry name" value="Homeodomain-like"/>
    <property type="match status" value="1"/>
</dbReference>
<dbReference type="PANTHER" id="PTHR31499:SF2">
    <property type="entry name" value="MYB-RELATED PROTEIN 2"/>
    <property type="match status" value="1"/>
</dbReference>
<accession>A0A835ILU8</accession>
<keyword evidence="5" id="KW-1185">Reference proteome</keyword>
<name>A0A835ILU8_9MAGN</name>
<evidence type="ECO:0000256" key="1">
    <source>
        <dbReference type="ARBA" id="ARBA00023015"/>
    </source>
</evidence>
<sequence length="289" mass="32125">MFSGTQEKCATCRKMAYPLEKVSATVLIQMNELCASFYLASGLVLSTDVKPRLKWMPELHERFIRVVKHLEGADNEGNTKDSYEAHWDSITYPIPPKEPFTNSTILGCAIFTAYGAMRHAADMRAGDAVAFIGIGGVGSRGNTKDSYEAHGDSRTCLIPSKEPFTGLVLSTDAKPRLKWTPKLHEGFIRAVKHLGGADKATPKTVMKLMGIPGLALYHLKIHLQIIVVDIQDNELHNGKMLEATHTVNGAKEDVVEKIKTKELKCIRSLEISESLEMQIEVQRRLNEHL</sequence>
<dbReference type="PANTHER" id="PTHR31499">
    <property type="entry name" value="MYB FAMILY TRANSCRIPTION FACTOR PHL11"/>
    <property type="match status" value="1"/>
</dbReference>
<keyword evidence="2" id="KW-0804">Transcription</keyword>
<evidence type="ECO:0000256" key="3">
    <source>
        <dbReference type="ARBA" id="ARBA00023242"/>
    </source>
</evidence>
<dbReference type="AlphaFoldDB" id="A0A835ILU8"/>
<dbReference type="InterPro" id="IPR036291">
    <property type="entry name" value="NAD(P)-bd_dom_sf"/>
</dbReference>
<evidence type="ECO:0000313" key="4">
    <source>
        <dbReference type="EMBL" id="KAF9618948.1"/>
    </source>
</evidence>
<dbReference type="InterPro" id="IPR006447">
    <property type="entry name" value="Myb_dom_plants"/>
</dbReference>
<evidence type="ECO:0000313" key="5">
    <source>
        <dbReference type="Proteomes" id="UP000631114"/>
    </source>
</evidence>
<dbReference type="InterPro" id="IPR046955">
    <property type="entry name" value="PHR1-like"/>
</dbReference>
<dbReference type="NCBIfam" id="TIGR01557">
    <property type="entry name" value="myb_SHAQKYF"/>
    <property type="match status" value="1"/>
</dbReference>
<dbReference type="EMBL" id="JADFTS010000002">
    <property type="protein sequence ID" value="KAF9618948.1"/>
    <property type="molecule type" value="Genomic_DNA"/>
</dbReference>
<protein>
    <submittedName>
        <fullName evidence="4">Uncharacterized protein</fullName>
    </submittedName>
</protein>
<gene>
    <name evidence="4" type="ORF">IFM89_002943</name>
</gene>
<proteinExistence type="predicted"/>
<dbReference type="Gene3D" id="3.40.50.720">
    <property type="entry name" value="NAD(P)-binding Rossmann-like Domain"/>
    <property type="match status" value="1"/>
</dbReference>
<dbReference type="InterPro" id="IPR009057">
    <property type="entry name" value="Homeodomain-like_sf"/>
</dbReference>